<sequence>MNKQRIIMNRLLDKYEHSKHLAEPGVSNRRVMLKVEKKDLPEYAYEDAAVRDSYNEAAKALEKQHLVQLEWVKGRPVLSVIVLCLDRVMQCYALTERQHPRMRANRFIDAVSTGLHHVTVPWITAWKDAVCQSAGEQMKVPAFCKDDDTMLEDLLCAFRGYSALSGDITMRAFSSRCYSDTKYFERNIRDIFLKIARKYDPELALACDEAEMGEREQLAFLGIYARPEYYELAGNCSIRTNQGRICIGAAPCGLALPSTLVDFITEVDLTAVRCITFIENKTNYDEYVMSEKRPEELVIYHGGFLSPRKRKLIALIFHGAAETTQIRFWADIDTGGFRMFNRLQELIPSLTPMRMSGECVDLFHGHGLERSEEYLTSLHEDMEAGKYPLFRDAIERILYHGVTIEQESFLNK</sequence>
<evidence type="ECO:0000259" key="1">
    <source>
        <dbReference type="Pfam" id="PF09983"/>
    </source>
</evidence>
<name>A0A1I7FIN7_9FIRM</name>
<dbReference type="Pfam" id="PF09983">
    <property type="entry name" value="JetD_C"/>
    <property type="match status" value="1"/>
</dbReference>
<evidence type="ECO:0000313" key="3">
    <source>
        <dbReference type="Proteomes" id="UP000198817"/>
    </source>
</evidence>
<feature type="domain" description="Wadjet protein JetD C-terminal" evidence="1">
    <location>
        <begin position="270"/>
        <end position="408"/>
    </location>
</feature>
<organism evidence="2 3">
    <name type="scientific">Eubacterium pyruvativorans</name>
    <dbReference type="NCBI Taxonomy" id="155865"/>
    <lineage>
        <taxon>Bacteria</taxon>
        <taxon>Bacillati</taxon>
        <taxon>Bacillota</taxon>
        <taxon>Clostridia</taxon>
        <taxon>Eubacteriales</taxon>
        <taxon>Eubacteriaceae</taxon>
        <taxon>Eubacterium</taxon>
    </lineage>
</organism>
<evidence type="ECO:0000313" key="2">
    <source>
        <dbReference type="EMBL" id="SFU36034.1"/>
    </source>
</evidence>
<accession>A0A1I7FIN7</accession>
<dbReference type="EMBL" id="FPBT01000002">
    <property type="protein sequence ID" value="SFU36034.1"/>
    <property type="molecule type" value="Genomic_DNA"/>
</dbReference>
<proteinExistence type="predicted"/>
<dbReference type="STRING" id="155865.SAMN05216515_1015"/>
<dbReference type="InterPro" id="IPR024534">
    <property type="entry name" value="JetD_C"/>
</dbReference>
<dbReference type="OrthoDB" id="186173at2"/>
<dbReference type="AlphaFoldDB" id="A0A1I7FIN7"/>
<dbReference type="RefSeq" id="WP_090469913.1">
    <property type="nucleotide sequence ID" value="NZ_CACVNK010000066.1"/>
</dbReference>
<dbReference type="Proteomes" id="UP000198817">
    <property type="component" value="Unassembled WGS sequence"/>
</dbReference>
<keyword evidence="3" id="KW-1185">Reference proteome</keyword>
<reference evidence="2 3" key="1">
    <citation type="submission" date="2016-10" db="EMBL/GenBank/DDBJ databases">
        <authorList>
            <person name="de Groot N.N."/>
        </authorList>
    </citation>
    <scope>NUCLEOTIDE SEQUENCE [LARGE SCALE GENOMIC DNA]</scope>
    <source>
        <strain evidence="2 3">KHGC13</strain>
    </source>
</reference>
<gene>
    <name evidence="2" type="ORF">SAMN05216508_102162</name>
</gene>
<protein>
    <recommendedName>
        <fullName evidence="1">Wadjet protein JetD C-terminal domain-containing protein</fullName>
    </recommendedName>
</protein>